<dbReference type="InterPro" id="IPR045746">
    <property type="entry name" value="ACT14924-like_Acyltransf_dom"/>
</dbReference>
<organism evidence="3">
    <name type="scientific">marine metagenome</name>
    <dbReference type="NCBI Taxonomy" id="408172"/>
    <lineage>
        <taxon>unclassified sequences</taxon>
        <taxon>metagenomes</taxon>
        <taxon>ecological metagenomes</taxon>
    </lineage>
</organism>
<evidence type="ECO:0000313" key="3">
    <source>
        <dbReference type="EMBL" id="SVC46499.1"/>
    </source>
</evidence>
<feature type="compositionally biased region" description="Basic and acidic residues" evidence="1">
    <location>
        <begin position="1"/>
        <end position="12"/>
    </location>
</feature>
<dbReference type="CDD" id="cd07986">
    <property type="entry name" value="LPLAT_ACT14924-like"/>
    <property type="match status" value="1"/>
</dbReference>
<dbReference type="InterPro" id="IPR002123">
    <property type="entry name" value="Plipid/glycerol_acylTrfase"/>
</dbReference>
<protein>
    <recommendedName>
        <fullName evidence="2">Phospholipid/glycerol acyltransferase domain-containing protein</fullName>
    </recommendedName>
</protein>
<feature type="region of interest" description="Disordered" evidence="1">
    <location>
        <begin position="1"/>
        <end position="31"/>
    </location>
</feature>
<reference evidence="3" key="1">
    <citation type="submission" date="2018-05" db="EMBL/GenBank/DDBJ databases">
        <authorList>
            <person name="Lanie J.A."/>
            <person name="Ng W.-L."/>
            <person name="Kazmierczak K.M."/>
            <person name="Andrzejewski T.M."/>
            <person name="Davidsen T.M."/>
            <person name="Wayne K.J."/>
            <person name="Tettelin H."/>
            <person name="Glass J.I."/>
            <person name="Rusch D."/>
            <person name="Podicherti R."/>
            <person name="Tsui H.-C.T."/>
            <person name="Winkler M.E."/>
        </authorList>
    </citation>
    <scope>NUCLEOTIDE SEQUENCE</scope>
</reference>
<gene>
    <name evidence="3" type="ORF">METZ01_LOCUS299353</name>
</gene>
<feature type="domain" description="Phospholipid/glycerol acyltransferase" evidence="2">
    <location>
        <begin position="113"/>
        <end position="236"/>
    </location>
</feature>
<feature type="non-terminal residue" evidence="3">
    <location>
        <position position="325"/>
    </location>
</feature>
<sequence length="325" mass="36172">MKVKPITDRDSHILQSHGSRRHGFDFKPSKEEPLNVNDLSGRLFGGRMSSRFSGLASSFLRFSHLNDVYHQSDSRIREEEGEGSIFEATLETLGSHLEISDKDLDRIPEEGPLLVVANHPLGGLDGLALMSLILKRRPDCKLLANSILARFDAFRPFLIPVDVLGEENASTKNASALKGAINWMRNGGCLAAFPAGQVSNWRLGTRCVSDRAWNPAVAAIAKKTNASVVPVFFEGRNSAWFQGAGYLHPRLRTMLLGRELWNRRGSMIRARVGEPLAPSRVKNFSGVEELNDYLRLRVEALRGTANQPKRRIEKKTLEPLAKNPL</sequence>
<dbReference type="SMART" id="SM00563">
    <property type="entry name" value="PlsC"/>
    <property type="match status" value="1"/>
</dbReference>
<accession>A0A382MCA1</accession>
<dbReference type="GO" id="GO:0016746">
    <property type="term" value="F:acyltransferase activity"/>
    <property type="evidence" value="ECO:0007669"/>
    <property type="project" value="InterPro"/>
</dbReference>
<proteinExistence type="predicted"/>
<dbReference type="AlphaFoldDB" id="A0A382MCA1"/>
<feature type="compositionally biased region" description="Basic and acidic residues" evidence="1">
    <location>
        <begin position="22"/>
        <end position="31"/>
    </location>
</feature>
<name>A0A382MCA1_9ZZZZ</name>
<dbReference type="SUPFAM" id="SSF69593">
    <property type="entry name" value="Glycerol-3-phosphate (1)-acyltransferase"/>
    <property type="match status" value="1"/>
</dbReference>
<evidence type="ECO:0000259" key="2">
    <source>
        <dbReference type="SMART" id="SM00563"/>
    </source>
</evidence>
<dbReference type="Pfam" id="PF19576">
    <property type="entry name" value="Acyltransf_2"/>
    <property type="match status" value="1"/>
</dbReference>
<dbReference type="EMBL" id="UINC01092697">
    <property type="protein sequence ID" value="SVC46499.1"/>
    <property type="molecule type" value="Genomic_DNA"/>
</dbReference>
<evidence type="ECO:0000256" key="1">
    <source>
        <dbReference type="SAM" id="MobiDB-lite"/>
    </source>
</evidence>